<comment type="subcellular location">
    <subcellularLocation>
        <location evidence="1 6">Secreted</location>
    </subcellularLocation>
</comment>
<evidence type="ECO:0000256" key="6">
    <source>
        <dbReference type="RuleBase" id="RU367044"/>
    </source>
</evidence>
<evidence type="ECO:0000256" key="3">
    <source>
        <dbReference type="ARBA" id="ARBA00022471"/>
    </source>
</evidence>
<organism evidence="7 8">
    <name type="scientific">Prunus persica</name>
    <name type="common">Peach</name>
    <name type="synonym">Amygdalus persica</name>
    <dbReference type="NCBI Taxonomy" id="3760"/>
    <lineage>
        <taxon>Eukaryota</taxon>
        <taxon>Viridiplantae</taxon>
        <taxon>Streptophyta</taxon>
        <taxon>Embryophyta</taxon>
        <taxon>Tracheophyta</taxon>
        <taxon>Spermatophyta</taxon>
        <taxon>Magnoliopsida</taxon>
        <taxon>eudicotyledons</taxon>
        <taxon>Gunneridae</taxon>
        <taxon>Pentapetalae</taxon>
        <taxon>rosids</taxon>
        <taxon>fabids</taxon>
        <taxon>Rosales</taxon>
        <taxon>Rosaceae</taxon>
        <taxon>Amygdaloideae</taxon>
        <taxon>Amygdaleae</taxon>
        <taxon>Prunus</taxon>
    </lineage>
</organism>
<feature type="signal peptide" evidence="6">
    <location>
        <begin position="1"/>
        <end position="24"/>
    </location>
</feature>
<sequence length="146" mass="17408">MKGSKGIWQLYFVVLFLALSFGLGTPWRWPSTPFTKNFVRIVNNLSNNQTFTSHCKSKDNDIGLHTLAPNEQYEWKFRVNIFSSTLYFCNFWYKDYHNVFDAFEAKYEFIYDCGGAHCVWKAKDDGIYLTQGQTMEDKKWYDWKKE</sequence>
<dbReference type="EMBL" id="CM007651">
    <property type="protein sequence ID" value="ONI26763.1"/>
    <property type="molecule type" value="Genomic_DNA"/>
</dbReference>
<comment type="similarity">
    <text evidence="2 6">Belongs to the plant self-incompatibility (S1) protein family.</text>
</comment>
<dbReference type="Gramene" id="ONI26763">
    <property type="protein sequence ID" value="ONI26763"/>
    <property type="gene ID" value="PRUPE_1G043900"/>
</dbReference>
<reference evidence="7 8" key="1">
    <citation type="journal article" date="2013" name="Nat. Genet.">
        <title>The high-quality draft genome of peach (Prunus persica) identifies unique patterns of genetic diversity, domestication and genome evolution.</title>
        <authorList>
            <consortium name="International Peach Genome Initiative"/>
            <person name="Verde I."/>
            <person name="Abbott A.G."/>
            <person name="Scalabrin S."/>
            <person name="Jung S."/>
            <person name="Shu S."/>
            <person name="Marroni F."/>
            <person name="Zhebentyayeva T."/>
            <person name="Dettori M.T."/>
            <person name="Grimwood J."/>
            <person name="Cattonaro F."/>
            <person name="Zuccolo A."/>
            <person name="Rossini L."/>
            <person name="Jenkins J."/>
            <person name="Vendramin E."/>
            <person name="Meisel L.A."/>
            <person name="Decroocq V."/>
            <person name="Sosinski B."/>
            <person name="Prochnik S."/>
            <person name="Mitros T."/>
            <person name="Policriti A."/>
            <person name="Cipriani G."/>
            <person name="Dondini L."/>
            <person name="Ficklin S."/>
            <person name="Goodstein D.M."/>
            <person name="Xuan P."/>
            <person name="Del Fabbro C."/>
            <person name="Aramini V."/>
            <person name="Copetti D."/>
            <person name="Gonzalez S."/>
            <person name="Horner D.S."/>
            <person name="Falchi R."/>
            <person name="Lucas S."/>
            <person name="Mica E."/>
            <person name="Maldonado J."/>
            <person name="Lazzari B."/>
            <person name="Bielenberg D."/>
            <person name="Pirona R."/>
            <person name="Miculan M."/>
            <person name="Barakat A."/>
            <person name="Testolin R."/>
            <person name="Stella A."/>
            <person name="Tartarini S."/>
            <person name="Tonutti P."/>
            <person name="Arus P."/>
            <person name="Orellana A."/>
            <person name="Wells C."/>
            <person name="Main D."/>
            <person name="Vizzotto G."/>
            <person name="Silva H."/>
            <person name="Salamini F."/>
            <person name="Schmutz J."/>
            <person name="Morgante M."/>
            <person name="Rokhsar D.S."/>
        </authorList>
    </citation>
    <scope>NUCLEOTIDE SEQUENCE [LARGE SCALE GENOMIC DNA]</scope>
    <source>
        <strain evidence="8">cv. Nemared</strain>
    </source>
</reference>
<proteinExistence type="inferred from homology"/>
<evidence type="ECO:0000256" key="4">
    <source>
        <dbReference type="ARBA" id="ARBA00022525"/>
    </source>
</evidence>
<evidence type="ECO:0000256" key="5">
    <source>
        <dbReference type="ARBA" id="ARBA00022729"/>
    </source>
</evidence>
<protein>
    <recommendedName>
        <fullName evidence="6">S-protein homolog</fullName>
    </recommendedName>
</protein>
<feature type="chain" id="PRO_5025083578" description="S-protein homolog" evidence="6">
    <location>
        <begin position="25"/>
        <end position="146"/>
    </location>
</feature>
<dbReference type="PANTHER" id="PTHR31232">
    <property type="match status" value="1"/>
</dbReference>
<name>A0A251QSP3_PRUPE</name>
<accession>A0A251QSP3</accession>
<evidence type="ECO:0000256" key="1">
    <source>
        <dbReference type="ARBA" id="ARBA00004613"/>
    </source>
</evidence>
<keyword evidence="5 6" id="KW-0732">Signal</keyword>
<dbReference type="Proteomes" id="UP000006882">
    <property type="component" value="Chromosome G1"/>
</dbReference>
<dbReference type="GO" id="GO:0005576">
    <property type="term" value="C:extracellular region"/>
    <property type="evidence" value="ECO:0007669"/>
    <property type="project" value="UniProtKB-SubCell"/>
</dbReference>
<evidence type="ECO:0000256" key="2">
    <source>
        <dbReference type="ARBA" id="ARBA00005581"/>
    </source>
</evidence>
<keyword evidence="8" id="KW-1185">Reference proteome</keyword>
<dbReference type="InterPro" id="IPR010264">
    <property type="entry name" value="Self-incomp_S1"/>
</dbReference>
<dbReference type="GO" id="GO:0060320">
    <property type="term" value="P:rejection of self pollen"/>
    <property type="evidence" value="ECO:0007669"/>
    <property type="project" value="UniProtKB-KW"/>
</dbReference>
<evidence type="ECO:0000313" key="7">
    <source>
        <dbReference type="EMBL" id="ONI26763.1"/>
    </source>
</evidence>
<dbReference type="PANTHER" id="PTHR31232:SF168">
    <property type="entry name" value="S-PROTEIN HOMOLOG 24-RELATED"/>
    <property type="match status" value="1"/>
</dbReference>
<keyword evidence="3 6" id="KW-0713">Self-incompatibility</keyword>
<dbReference type="AlphaFoldDB" id="A0A251QSP3"/>
<dbReference type="Pfam" id="PF05938">
    <property type="entry name" value="Self-incomp_S1"/>
    <property type="match status" value="1"/>
</dbReference>
<dbReference type="eggNOG" id="ENOG502ST9X">
    <property type="taxonomic scope" value="Eukaryota"/>
</dbReference>
<gene>
    <name evidence="7" type="ORF">PRUPE_1G043900</name>
</gene>
<evidence type="ECO:0000313" key="8">
    <source>
        <dbReference type="Proteomes" id="UP000006882"/>
    </source>
</evidence>
<keyword evidence="4 6" id="KW-0964">Secreted</keyword>